<dbReference type="AlphaFoldDB" id="A0A844D929"/>
<organism evidence="1 2">
    <name type="scientific">Duganella aquatilis</name>
    <dbReference type="NCBI Taxonomy" id="2666082"/>
    <lineage>
        <taxon>Bacteria</taxon>
        <taxon>Pseudomonadati</taxon>
        <taxon>Pseudomonadota</taxon>
        <taxon>Betaproteobacteria</taxon>
        <taxon>Burkholderiales</taxon>
        <taxon>Oxalobacteraceae</taxon>
        <taxon>Telluria group</taxon>
        <taxon>Duganella</taxon>
    </lineage>
</organism>
<name>A0A844D929_9BURK</name>
<evidence type="ECO:0008006" key="3">
    <source>
        <dbReference type="Google" id="ProtNLM"/>
    </source>
</evidence>
<evidence type="ECO:0000313" key="1">
    <source>
        <dbReference type="EMBL" id="MRW84090.1"/>
    </source>
</evidence>
<dbReference type="RefSeq" id="WP_154357145.1">
    <property type="nucleotide sequence ID" value="NZ_WKJL01000004.1"/>
</dbReference>
<dbReference type="EMBL" id="WKJL01000004">
    <property type="protein sequence ID" value="MRW84090.1"/>
    <property type="molecule type" value="Genomic_DNA"/>
</dbReference>
<reference evidence="1 2" key="1">
    <citation type="submission" date="2019-11" db="EMBL/GenBank/DDBJ databases">
        <title>Novel species isolated from a subtropical stream in China.</title>
        <authorList>
            <person name="Lu H."/>
        </authorList>
    </citation>
    <scope>NUCLEOTIDE SEQUENCE [LARGE SCALE GENOMIC DNA]</scope>
    <source>
        <strain evidence="1 2">FT26W</strain>
    </source>
</reference>
<proteinExistence type="predicted"/>
<evidence type="ECO:0000313" key="2">
    <source>
        <dbReference type="Proteomes" id="UP000439986"/>
    </source>
</evidence>
<sequence length="114" mass="11947">MLFMQLAVSAYACPTQLGGVAQVMEAAHERMSMPDCAGMDEQQPVLCAASAHPGQPSLDKPDLPTVSPFIPSTLSATVIPAMPLVHAGLPPAGDRLLTRATAPPLAIQHCCFRN</sequence>
<keyword evidence="2" id="KW-1185">Reference proteome</keyword>
<dbReference type="Proteomes" id="UP000439986">
    <property type="component" value="Unassembled WGS sequence"/>
</dbReference>
<protein>
    <recommendedName>
        <fullName evidence="3">Copper resistance protein</fullName>
    </recommendedName>
</protein>
<comment type="caution">
    <text evidence="1">The sequence shown here is derived from an EMBL/GenBank/DDBJ whole genome shotgun (WGS) entry which is preliminary data.</text>
</comment>
<gene>
    <name evidence="1" type="ORF">GJ698_08255</name>
</gene>
<accession>A0A844D929</accession>